<comment type="similarity">
    <text evidence="1">Belongs to the RecA family.</text>
</comment>
<dbReference type="PANTHER" id="PTHR45900">
    <property type="entry name" value="RECA"/>
    <property type="match status" value="1"/>
</dbReference>
<dbReference type="Gene3D" id="3.40.50.300">
    <property type="entry name" value="P-loop containing nucleotide triphosphate hydrolases"/>
    <property type="match status" value="1"/>
</dbReference>
<protein>
    <submittedName>
        <fullName evidence="6">Protein recA</fullName>
    </submittedName>
</protein>
<evidence type="ECO:0000256" key="4">
    <source>
        <dbReference type="ARBA" id="ARBA00023172"/>
    </source>
</evidence>
<organism evidence="6">
    <name type="scientific">Siphoviridae sp. ctrgt10</name>
    <dbReference type="NCBI Taxonomy" id="2826479"/>
    <lineage>
        <taxon>Viruses</taxon>
        <taxon>Duplodnaviria</taxon>
        <taxon>Heunggongvirae</taxon>
        <taxon>Uroviricota</taxon>
        <taxon>Caudoviricetes</taxon>
    </lineage>
</organism>
<keyword evidence="2" id="KW-0547">Nucleotide-binding</keyword>
<dbReference type="InterPro" id="IPR013765">
    <property type="entry name" value="DNA_recomb/repair_RecA"/>
</dbReference>
<dbReference type="GO" id="GO:0005524">
    <property type="term" value="F:ATP binding"/>
    <property type="evidence" value="ECO:0007669"/>
    <property type="project" value="UniProtKB-KW"/>
</dbReference>
<proteinExistence type="inferred from homology"/>
<dbReference type="PANTHER" id="PTHR45900:SF1">
    <property type="entry name" value="MITOCHONDRIAL DNA REPAIR PROTEIN RECA HOMOLOG-RELATED"/>
    <property type="match status" value="1"/>
</dbReference>
<keyword evidence="3" id="KW-0067">ATP-binding</keyword>
<dbReference type="InterPro" id="IPR049428">
    <property type="entry name" value="RecA-like_N"/>
</dbReference>
<accession>A0A8S5M780</accession>
<dbReference type="Pfam" id="PF00154">
    <property type="entry name" value="RecA_N"/>
    <property type="match status" value="1"/>
</dbReference>
<dbReference type="InterPro" id="IPR027417">
    <property type="entry name" value="P-loop_NTPase"/>
</dbReference>
<dbReference type="EMBL" id="BK014839">
    <property type="protein sequence ID" value="DAD78082.1"/>
    <property type="molecule type" value="Genomic_DNA"/>
</dbReference>
<evidence type="ECO:0000256" key="2">
    <source>
        <dbReference type="ARBA" id="ARBA00022741"/>
    </source>
</evidence>
<evidence type="ECO:0000259" key="5">
    <source>
        <dbReference type="Pfam" id="PF00154"/>
    </source>
</evidence>
<evidence type="ECO:0000256" key="3">
    <source>
        <dbReference type="ARBA" id="ARBA00022840"/>
    </source>
</evidence>
<sequence>MAKLSDIVSTICKEYKDNTLIVKSNVTPNYKRLPCGAFGMDYPLFGGLPYGRICMYSGQPHSGKTTAAVVEMAAFQRANPEKTCVYVDVEHSLDLQFQAKMTGLDLNRMYYMNPAHLSGEQILDAIIDMQKDAEDIGMIVLDSIPALLPADVLENDISKDVGMRGTIAKPLHKFLIEMSSLLSKKENILILINQVRQVGTTFTGAPIYKEPGGDGPRYYSSVSVRFGTRTFTQGENMDACKPDGEGADGYRIRFKITKNKTAPCNRGGGFITFRYDTGLDWIHDLLEIAIQFNFIQRLNNITYQLIDLETGEILTNEEGKELKGKKSDLIEYIKNNIAFQTKYLDMLTKYISADNVSYGSLLDERTIKEIDAEETSITA</sequence>
<feature type="domain" description="RecA-like N-terminal" evidence="5">
    <location>
        <begin position="4"/>
        <end position="267"/>
    </location>
</feature>
<keyword evidence="4" id="KW-0233">DNA recombination</keyword>
<reference evidence="6" key="1">
    <citation type="journal article" date="2021" name="Proc. Natl. Acad. Sci. U.S.A.">
        <title>A Catalog of Tens of Thousands of Viruses from Human Metagenomes Reveals Hidden Associations with Chronic Diseases.</title>
        <authorList>
            <person name="Tisza M.J."/>
            <person name="Buck C.B."/>
        </authorList>
    </citation>
    <scope>NUCLEOTIDE SEQUENCE</scope>
    <source>
        <strain evidence="6">Ctrgt10</strain>
    </source>
</reference>
<dbReference type="GO" id="GO:0006281">
    <property type="term" value="P:DNA repair"/>
    <property type="evidence" value="ECO:0007669"/>
    <property type="project" value="InterPro"/>
</dbReference>
<evidence type="ECO:0000313" key="6">
    <source>
        <dbReference type="EMBL" id="DAD78082.1"/>
    </source>
</evidence>
<evidence type="ECO:0000256" key="1">
    <source>
        <dbReference type="ARBA" id="ARBA00009391"/>
    </source>
</evidence>
<name>A0A8S5M780_9CAUD</name>
<dbReference type="SUPFAM" id="SSF52540">
    <property type="entry name" value="P-loop containing nucleoside triphosphate hydrolases"/>
    <property type="match status" value="1"/>
</dbReference>
<dbReference type="GO" id="GO:0006310">
    <property type="term" value="P:DNA recombination"/>
    <property type="evidence" value="ECO:0007669"/>
    <property type="project" value="UniProtKB-KW"/>
</dbReference>
<dbReference type="GO" id="GO:0003697">
    <property type="term" value="F:single-stranded DNA binding"/>
    <property type="evidence" value="ECO:0007669"/>
    <property type="project" value="InterPro"/>
</dbReference>